<dbReference type="EMBL" id="JAVRQU010000018">
    <property type="protein sequence ID" value="KAK5692986.1"/>
    <property type="molecule type" value="Genomic_DNA"/>
</dbReference>
<feature type="domain" description="SET" evidence="2">
    <location>
        <begin position="97"/>
        <end position="261"/>
    </location>
</feature>
<dbReference type="PROSITE" id="PS50280">
    <property type="entry name" value="SET"/>
    <property type="match status" value="1"/>
</dbReference>
<dbReference type="InterPro" id="IPR053185">
    <property type="entry name" value="SET_domain_protein"/>
</dbReference>
<reference evidence="3" key="1">
    <citation type="submission" date="2023-08" db="EMBL/GenBank/DDBJ databases">
        <title>Black Yeasts Isolated from many extreme environments.</title>
        <authorList>
            <person name="Coleine C."/>
            <person name="Stajich J.E."/>
            <person name="Selbmann L."/>
        </authorList>
    </citation>
    <scope>NUCLEOTIDE SEQUENCE</scope>
    <source>
        <strain evidence="3">CCFEE 5810</strain>
    </source>
</reference>
<dbReference type="PANTHER" id="PTHR47332">
    <property type="entry name" value="SET DOMAIN-CONTAINING PROTEIN 5"/>
    <property type="match status" value="1"/>
</dbReference>
<dbReference type="SUPFAM" id="SSF82199">
    <property type="entry name" value="SET domain"/>
    <property type="match status" value="1"/>
</dbReference>
<organism evidence="3 4">
    <name type="scientific">Elasticomyces elasticus</name>
    <dbReference type="NCBI Taxonomy" id="574655"/>
    <lineage>
        <taxon>Eukaryota</taxon>
        <taxon>Fungi</taxon>
        <taxon>Dikarya</taxon>
        <taxon>Ascomycota</taxon>
        <taxon>Pezizomycotina</taxon>
        <taxon>Dothideomycetes</taxon>
        <taxon>Dothideomycetidae</taxon>
        <taxon>Mycosphaerellales</taxon>
        <taxon>Teratosphaeriaceae</taxon>
        <taxon>Elasticomyces</taxon>
    </lineage>
</organism>
<protein>
    <recommendedName>
        <fullName evidence="2">SET domain-containing protein</fullName>
    </recommendedName>
</protein>
<dbReference type="InterPro" id="IPR046341">
    <property type="entry name" value="SET_dom_sf"/>
</dbReference>
<name>A0AAN7ZZ42_9PEZI</name>
<sequence length="540" mass="58862">MIMDPTMATAGTLSHIYFFVNKDNITTSTEERKEERIQSPESHSHSLSRSASPASAGSSDNDSGSGSSSSSASKDSSLNPLAADFAPTFTAPPTAAKLYEVREIAGKGLGLFATSPIPRGTCIISEKPLLRISENALHLAWGPYCRLSNADKKAFDALHFYSPPHLHLEDASRMQLIDPTDSTMDTEDVDELVADQIRVMGTFACNNFQCGTGLAVFATTSRLNHSCVPNVHHSFNPTIGQQTVYAVRDIAEGEELCTTYLGGQGVYYVRAQRIEILRGSYGFTCVCAACGDVGGGSDGRREVMGGIAYGLQCFQYGGPAGVEVPYVPRNPAGALKQAEDLVCMLVGEGVLSIELCKAYRMASMVALNMREYERAWEYACHEDDVERTCLGSELQDLVRSGAGATCWIEKVRVALVKAGRAPPVTKRGGKTERQKAAKREKKLRMRVEKIAEKEAQMKSEREVAKEAKAAEKRAKVEAQREEERKRREVDLSGNGGQGDFTSIIIIINGIRKVSLARCWGIGWKRMGNGNGKGMEWNEAF</sequence>
<accession>A0AAN7ZZ42</accession>
<feature type="region of interest" description="Disordered" evidence="1">
    <location>
        <begin position="28"/>
        <end position="77"/>
    </location>
</feature>
<gene>
    <name evidence="3" type="ORF">LTR97_010462</name>
</gene>
<feature type="compositionally biased region" description="Basic and acidic residues" evidence="1">
    <location>
        <begin position="464"/>
        <end position="490"/>
    </location>
</feature>
<evidence type="ECO:0000313" key="3">
    <source>
        <dbReference type="EMBL" id="KAK5692986.1"/>
    </source>
</evidence>
<evidence type="ECO:0000259" key="2">
    <source>
        <dbReference type="PROSITE" id="PS50280"/>
    </source>
</evidence>
<dbReference type="Pfam" id="PF00856">
    <property type="entry name" value="SET"/>
    <property type="match status" value="1"/>
</dbReference>
<feature type="region of interest" description="Disordered" evidence="1">
    <location>
        <begin position="464"/>
        <end position="492"/>
    </location>
</feature>
<dbReference type="AlphaFoldDB" id="A0AAN7ZZ42"/>
<feature type="compositionally biased region" description="Low complexity" evidence="1">
    <location>
        <begin position="45"/>
        <end position="77"/>
    </location>
</feature>
<evidence type="ECO:0000256" key="1">
    <source>
        <dbReference type="SAM" id="MobiDB-lite"/>
    </source>
</evidence>
<dbReference type="Proteomes" id="UP001310594">
    <property type="component" value="Unassembled WGS sequence"/>
</dbReference>
<proteinExistence type="predicted"/>
<dbReference type="InterPro" id="IPR001214">
    <property type="entry name" value="SET_dom"/>
</dbReference>
<feature type="compositionally biased region" description="Basic and acidic residues" evidence="1">
    <location>
        <begin position="29"/>
        <end position="44"/>
    </location>
</feature>
<dbReference type="SMART" id="SM00317">
    <property type="entry name" value="SET"/>
    <property type="match status" value="1"/>
</dbReference>
<dbReference type="CDD" id="cd20071">
    <property type="entry name" value="SET_SMYD"/>
    <property type="match status" value="1"/>
</dbReference>
<comment type="caution">
    <text evidence="3">The sequence shown here is derived from an EMBL/GenBank/DDBJ whole genome shotgun (WGS) entry which is preliminary data.</text>
</comment>
<evidence type="ECO:0000313" key="4">
    <source>
        <dbReference type="Proteomes" id="UP001310594"/>
    </source>
</evidence>
<dbReference type="PANTHER" id="PTHR47332:SF4">
    <property type="entry name" value="SET DOMAIN-CONTAINING PROTEIN 5"/>
    <property type="match status" value="1"/>
</dbReference>
<dbReference type="Gene3D" id="2.170.270.10">
    <property type="entry name" value="SET domain"/>
    <property type="match status" value="1"/>
</dbReference>